<evidence type="ECO:0000256" key="3">
    <source>
        <dbReference type="ARBA" id="ARBA00023163"/>
    </source>
</evidence>
<name>A0ABV6JVC8_9PROT</name>
<dbReference type="Gene3D" id="1.10.10.10">
    <property type="entry name" value="Winged helix-like DNA-binding domain superfamily/Winged helix DNA-binding domain"/>
    <property type="match status" value="1"/>
</dbReference>
<dbReference type="InterPro" id="IPR050707">
    <property type="entry name" value="HTH_MetabolicPath_Reg"/>
</dbReference>
<dbReference type="SMART" id="SM00346">
    <property type="entry name" value="HTH_ICLR"/>
    <property type="match status" value="1"/>
</dbReference>
<dbReference type="InterPro" id="IPR029016">
    <property type="entry name" value="GAF-like_dom_sf"/>
</dbReference>
<evidence type="ECO:0000256" key="1">
    <source>
        <dbReference type="ARBA" id="ARBA00023015"/>
    </source>
</evidence>
<comment type="caution">
    <text evidence="6">The sequence shown here is derived from an EMBL/GenBank/DDBJ whole genome shotgun (WGS) entry which is preliminary data.</text>
</comment>
<keyword evidence="3" id="KW-0804">Transcription</keyword>
<feature type="domain" description="IclR-ED" evidence="5">
    <location>
        <begin position="67"/>
        <end position="251"/>
    </location>
</feature>
<gene>
    <name evidence="6" type="ORF">ACFFGY_15475</name>
</gene>
<keyword evidence="1" id="KW-0805">Transcription regulation</keyword>
<evidence type="ECO:0000313" key="7">
    <source>
        <dbReference type="Proteomes" id="UP001589865"/>
    </source>
</evidence>
<dbReference type="Proteomes" id="UP001589865">
    <property type="component" value="Unassembled WGS sequence"/>
</dbReference>
<protein>
    <submittedName>
        <fullName evidence="6">IclR family transcriptional regulator</fullName>
    </submittedName>
</protein>
<dbReference type="InterPro" id="IPR005471">
    <property type="entry name" value="Tscrpt_reg_IclR_N"/>
</dbReference>
<dbReference type="SUPFAM" id="SSF46785">
    <property type="entry name" value="Winged helix' DNA-binding domain"/>
    <property type="match status" value="1"/>
</dbReference>
<organism evidence="6 7">
    <name type="scientific">Roseomonas elaeocarpi</name>
    <dbReference type="NCBI Taxonomy" id="907779"/>
    <lineage>
        <taxon>Bacteria</taxon>
        <taxon>Pseudomonadati</taxon>
        <taxon>Pseudomonadota</taxon>
        <taxon>Alphaproteobacteria</taxon>
        <taxon>Acetobacterales</taxon>
        <taxon>Roseomonadaceae</taxon>
        <taxon>Roseomonas</taxon>
    </lineage>
</organism>
<sequence>MSGSADNGEKHGIQVIARAATILRVLADGHGPRSLGAIARRCALPRSTVQRIVTALEAEQLVEGGPEGVRLGEAVRQLAGGLDDGIAPRLRPALEALSRRTGETVVLSRMRGRETTAVDQVVAECELRVVFQPGHGRPLSCMASGKALLALMTDAAVERLLGPDLPRPTPGSPADLPALLRELAAVRREGVAFDRESHSPGVCAVAAVVGLELGRPHAVSVVAPTARFVAGEARLREALAEARPAMEAALR</sequence>
<dbReference type="PANTHER" id="PTHR30136">
    <property type="entry name" value="HELIX-TURN-HELIX TRANSCRIPTIONAL REGULATOR, ICLR FAMILY"/>
    <property type="match status" value="1"/>
</dbReference>
<reference evidence="6 7" key="1">
    <citation type="submission" date="2024-09" db="EMBL/GenBank/DDBJ databases">
        <authorList>
            <person name="Sun Q."/>
            <person name="Mori K."/>
        </authorList>
    </citation>
    <scope>NUCLEOTIDE SEQUENCE [LARGE SCALE GENOMIC DNA]</scope>
    <source>
        <strain evidence="6 7">TBRC 5777</strain>
    </source>
</reference>
<dbReference type="InterPro" id="IPR036390">
    <property type="entry name" value="WH_DNA-bd_sf"/>
</dbReference>
<keyword evidence="2" id="KW-0238">DNA-binding</keyword>
<dbReference type="PROSITE" id="PS51077">
    <property type="entry name" value="HTH_ICLR"/>
    <property type="match status" value="1"/>
</dbReference>
<dbReference type="Pfam" id="PF01614">
    <property type="entry name" value="IclR_C"/>
    <property type="match status" value="1"/>
</dbReference>
<evidence type="ECO:0000259" key="5">
    <source>
        <dbReference type="PROSITE" id="PS51078"/>
    </source>
</evidence>
<dbReference type="InterPro" id="IPR014757">
    <property type="entry name" value="Tscrpt_reg_IclR_C"/>
</dbReference>
<dbReference type="PROSITE" id="PS51078">
    <property type="entry name" value="ICLR_ED"/>
    <property type="match status" value="1"/>
</dbReference>
<feature type="domain" description="HTH iclR-type" evidence="4">
    <location>
        <begin position="13"/>
        <end position="73"/>
    </location>
</feature>
<dbReference type="Gene3D" id="3.30.450.40">
    <property type="match status" value="1"/>
</dbReference>
<dbReference type="SUPFAM" id="SSF55781">
    <property type="entry name" value="GAF domain-like"/>
    <property type="match status" value="1"/>
</dbReference>
<proteinExistence type="predicted"/>
<dbReference type="Pfam" id="PF09339">
    <property type="entry name" value="HTH_IclR"/>
    <property type="match status" value="1"/>
</dbReference>
<dbReference type="InterPro" id="IPR036388">
    <property type="entry name" value="WH-like_DNA-bd_sf"/>
</dbReference>
<evidence type="ECO:0000313" key="6">
    <source>
        <dbReference type="EMBL" id="MFC0409653.1"/>
    </source>
</evidence>
<evidence type="ECO:0000259" key="4">
    <source>
        <dbReference type="PROSITE" id="PS51077"/>
    </source>
</evidence>
<dbReference type="RefSeq" id="WP_377045400.1">
    <property type="nucleotide sequence ID" value="NZ_JBHLUN010000010.1"/>
</dbReference>
<dbReference type="PANTHER" id="PTHR30136:SF35">
    <property type="entry name" value="HTH-TYPE TRANSCRIPTIONAL REGULATOR RV1719"/>
    <property type="match status" value="1"/>
</dbReference>
<evidence type="ECO:0000256" key="2">
    <source>
        <dbReference type="ARBA" id="ARBA00023125"/>
    </source>
</evidence>
<accession>A0ABV6JVC8</accession>
<keyword evidence="7" id="KW-1185">Reference proteome</keyword>
<dbReference type="EMBL" id="JBHLUN010000010">
    <property type="protein sequence ID" value="MFC0409653.1"/>
    <property type="molecule type" value="Genomic_DNA"/>
</dbReference>